<accession>A0A0D8PS62</accession>
<comment type="subunit">
    <text evidence="3">The glycine cleavage system is composed of four proteins: P, T, L and H.</text>
</comment>
<dbReference type="PROSITE" id="PS50968">
    <property type="entry name" value="BIOTINYL_LIPOYL"/>
    <property type="match status" value="1"/>
</dbReference>
<reference evidence="6 9" key="1">
    <citation type="submission" date="2018-01" db="EMBL/GenBank/DDBJ databases">
        <title>Whole genome sequencing of Histamine producing bacteria.</title>
        <authorList>
            <person name="Butler K."/>
        </authorList>
    </citation>
    <scope>NUCLEOTIDE SEQUENCE [LARGE SCALE GENOMIC DNA]</scope>
    <source>
        <strain evidence="7 8">ATCC 51761</strain>
        <strain evidence="6 9">NCIMB 13481</strain>
    </source>
</reference>
<dbReference type="Proteomes" id="UP000241954">
    <property type="component" value="Unassembled WGS sequence"/>
</dbReference>
<dbReference type="HAMAP" id="MF_00272">
    <property type="entry name" value="GcvH"/>
    <property type="match status" value="1"/>
</dbReference>
<keyword evidence="2 3" id="KW-0450">Lipoyl</keyword>
<dbReference type="InterPro" id="IPR003016">
    <property type="entry name" value="2-oxoA_DH_lipoyl-BS"/>
</dbReference>
<dbReference type="SUPFAM" id="SSF51230">
    <property type="entry name" value="Single hybrid motif"/>
    <property type="match status" value="1"/>
</dbReference>
<dbReference type="GO" id="GO:0019464">
    <property type="term" value="P:glycine decarboxylation via glycine cleavage system"/>
    <property type="evidence" value="ECO:0007669"/>
    <property type="project" value="UniProtKB-UniRule"/>
</dbReference>
<dbReference type="AlphaFoldDB" id="A0A0D8PS62"/>
<evidence type="ECO:0000256" key="2">
    <source>
        <dbReference type="ARBA" id="ARBA00022823"/>
    </source>
</evidence>
<dbReference type="Pfam" id="PF01597">
    <property type="entry name" value="GCV_H"/>
    <property type="match status" value="1"/>
</dbReference>
<evidence type="ECO:0000256" key="4">
    <source>
        <dbReference type="PIRSR" id="PIRSR617453-50"/>
    </source>
</evidence>
<gene>
    <name evidence="3 6" type="primary">gcvH</name>
    <name evidence="6" type="ORF">C9I88_14365</name>
    <name evidence="7" type="ORF">C9J52_15080</name>
</gene>
<feature type="domain" description="Lipoyl-binding" evidence="5">
    <location>
        <begin position="24"/>
        <end position="106"/>
    </location>
</feature>
<dbReference type="NCBIfam" id="NF002270">
    <property type="entry name" value="PRK01202.1"/>
    <property type="match status" value="1"/>
</dbReference>
<evidence type="ECO:0000313" key="6">
    <source>
        <dbReference type="EMBL" id="PSV94608.1"/>
    </source>
</evidence>
<dbReference type="CDD" id="cd06848">
    <property type="entry name" value="GCS_H"/>
    <property type="match status" value="1"/>
</dbReference>
<dbReference type="GO" id="GO:0005829">
    <property type="term" value="C:cytosol"/>
    <property type="evidence" value="ECO:0007669"/>
    <property type="project" value="TreeGrafter"/>
</dbReference>
<dbReference type="STRING" id="56192.UB38_10800"/>
<comment type="caution">
    <text evidence="6">The sequence shown here is derived from an EMBL/GenBank/DDBJ whole genome shotgun (WGS) entry which is preliminary data.</text>
</comment>
<comment type="similarity">
    <text evidence="1 3">Belongs to the GcvH family.</text>
</comment>
<dbReference type="InterPro" id="IPR033753">
    <property type="entry name" value="GCV_H/Fam206"/>
</dbReference>
<dbReference type="GO" id="GO:0005960">
    <property type="term" value="C:glycine cleavage complex"/>
    <property type="evidence" value="ECO:0007669"/>
    <property type="project" value="InterPro"/>
</dbReference>
<comment type="function">
    <text evidence="3">The glycine cleavage system catalyzes the degradation of glycine. The H protein shuttles the methylamine group of glycine from the P protein to the T protein.</text>
</comment>
<evidence type="ECO:0000313" key="8">
    <source>
        <dbReference type="Proteomes" id="UP000241190"/>
    </source>
</evidence>
<protein>
    <recommendedName>
        <fullName evidence="3">Glycine cleavage system H protein</fullName>
    </recommendedName>
</protein>
<keyword evidence="8" id="KW-1185">Reference proteome</keyword>
<evidence type="ECO:0000256" key="3">
    <source>
        <dbReference type="HAMAP-Rule" id="MF_00272"/>
    </source>
</evidence>
<proteinExistence type="inferred from homology"/>
<dbReference type="InterPro" id="IPR017453">
    <property type="entry name" value="GCV_H_sub"/>
</dbReference>
<dbReference type="OrthoDB" id="9796712at2"/>
<name>A0A0D8PS62_9GAMM</name>
<dbReference type="EMBL" id="PYOP01000027">
    <property type="protein sequence ID" value="PSW93520.1"/>
    <property type="molecule type" value="Genomic_DNA"/>
</dbReference>
<evidence type="ECO:0000313" key="7">
    <source>
        <dbReference type="EMBL" id="PSW93520.1"/>
    </source>
</evidence>
<evidence type="ECO:0000313" key="9">
    <source>
        <dbReference type="Proteomes" id="UP000241954"/>
    </source>
</evidence>
<dbReference type="Gene3D" id="2.40.50.100">
    <property type="match status" value="1"/>
</dbReference>
<dbReference type="InterPro" id="IPR002930">
    <property type="entry name" value="GCV_H"/>
</dbReference>
<organism evidence="6 9">
    <name type="scientific">Photobacterium iliopiscarium</name>
    <dbReference type="NCBI Taxonomy" id="56192"/>
    <lineage>
        <taxon>Bacteria</taxon>
        <taxon>Pseudomonadati</taxon>
        <taxon>Pseudomonadota</taxon>
        <taxon>Gammaproteobacteria</taxon>
        <taxon>Vibrionales</taxon>
        <taxon>Vibrionaceae</taxon>
        <taxon>Photobacterium</taxon>
    </lineage>
</organism>
<dbReference type="PANTHER" id="PTHR11715:SF3">
    <property type="entry name" value="GLYCINE CLEAVAGE SYSTEM H PROTEIN-RELATED"/>
    <property type="match status" value="1"/>
</dbReference>
<evidence type="ECO:0000256" key="1">
    <source>
        <dbReference type="ARBA" id="ARBA00009249"/>
    </source>
</evidence>
<dbReference type="RefSeq" id="WP_045037822.1">
    <property type="nucleotide sequence ID" value="NZ_CAMQYU010000060.1"/>
</dbReference>
<dbReference type="GeneID" id="93549919"/>
<dbReference type="InterPro" id="IPR011053">
    <property type="entry name" value="Single_hybrid_motif"/>
</dbReference>
<dbReference type="PANTHER" id="PTHR11715">
    <property type="entry name" value="GLYCINE CLEAVAGE SYSTEM H PROTEIN"/>
    <property type="match status" value="1"/>
</dbReference>
<dbReference type="PROSITE" id="PS00189">
    <property type="entry name" value="LIPOYL"/>
    <property type="match status" value="1"/>
</dbReference>
<dbReference type="EMBL" id="PYLW01000017">
    <property type="protein sequence ID" value="PSV94608.1"/>
    <property type="molecule type" value="Genomic_DNA"/>
</dbReference>
<comment type="cofactor">
    <cofactor evidence="3">
        <name>(R)-lipoate</name>
        <dbReference type="ChEBI" id="CHEBI:83088"/>
    </cofactor>
    <text evidence="3">Binds 1 lipoyl cofactor covalently.</text>
</comment>
<evidence type="ECO:0000259" key="5">
    <source>
        <dbReference type="PROSITE" id="PS50968"/>
    </source>
</evidence>
<dbReference type="Proteomes" id="UP000241190">
    <property type="component" value="Unassembled WGS sequence"/>
</dbReference>
<feature type="modified residue" description="N6-lipoyllysine" evidence="3 4">
    <location>
        <position position="65"/>
    </location>
</feature>
<dbReference type="NCBIfam" id="TIGR00527">
    <property type="entry name" value="gcvH"/>
    <property type="match status" value="1"/>
</dbReference>
<dbReference type="InterPro" id="IPR000089">
    <property type="entry name" value="Biotin_lipoyl"/>
</dbReference>
<dbReference type="GO" id="GO:0009249">
    <property type="term" value="P:protein lipoylation"/>
    <property type="evidence" value="ECO:0007669"/>
    <property type="project" value="TreeGrafter"/>
</dbReference>
<sequence length="130" mass="14152">MSYVPSELKFTHTHEWLRDEGDGIYTVGISDHAQALLGDMVFIDLPDSGVAIDGGEECAIIESVKAASDIYAPCTGTIITINEDLDAAPELVNNDPYGDGWLFQIRIDTEADVDELLDAEDYLATIADDE</sequence>